<dbReference type="OrthoDB" id="3436860at2759"/>
<name>A0A8J2IFK4_9PLEO</name>
<dbReference type="Proteomes" id="UP000676310">
    <property type="component" value="Unassembled WGS sequence"/>
</dbReference>
<dbReference type="EMBL" id="CAJRGZ010000029">
    <property type="protein sequence ID" value="CAG5183787.1"/>
    <property type="molecule type" value="Genomic_DNA"/>
</dbReference>
<evidence type="ECO:0000313" key="4">
    <source>
        <dbReference type="EMBL" id="CAG5183787.1"/>
    </source>
</evidence>
<comment type="caution">
    <text evidence="3">The sequence shown here is derived from an EMBL/GenBank/DDBJ whole genome shotgun (WGS) entry which is preliminary data.</text>
</comment>
<evidence type="ECO:0000313" key="3">
    <source>
        <dbReference type="EMBL" id="CAG5175171.1"/>
    </source>
</evidence>
<keyword evidence="2" id="KW-0812">Transmembrane</keyword>
<feature type="compositionally biased region" description="Basic residues" evidence="1">
    <location>
        <begin position="220"/>
        <end position="230"/>
    </location>
</feature>
<protein>
    <submittedName>
        <fullName evidence="3">Uncharacterized protein</fullName>
    </submittedName>
</protein>
<proteinExistence type="predicted"/>
<feature type="transmembrane region" description="Helical" evidence="2">
    <location>
        <begin position="119"/>
        <end position="142"/>
    </location>
</feature>
<dbReference type="AlphaFoldDB" id="A0A8J2IFK4"/>
<dbReference type="EMBL" id="CAJRGZ010000022">
    <property type="protein sequence ID" value="CAG5175171.1"/>
    <property type="molecule type" value="Genomic_DNA"/>
</dbReference>
<feature type="compositionally biased region" description="Polar residues" evidence="1">
    <location>
        <begin position="194"/>
        <end position="206"/>
    </location>
</feature>
<sequence>MMGISRILDMPIFSSRFKFHIHIAQVVLVVAALGLTVPRLFMNNVPRSRSSTIALGMGAKSLILLAYLIFSERVSRFQRWHSYKAHAIISCLEVVFWSAVAGLMFQANMDYCKGITCGLSWVVIVIAVIIINSEIICSGISIREFREWKQAGKPKSTKPQHARRSPFDDEEAMQTQTHQLKDAPVQAAERAYIQSEQRNAQPSQSRPHGESLRETQNAPRSHRQERQHRSRSSEHRTRGREEFHMHEMEQPPRYPGQQQYTPRGSR</sequence>
<dbReference type="GeneID" id="67010950"/>
<evidence type="ECO:0000313" key="5">
    <source>
        <dbReference type="Proteomes" id="UP000676310"/>
    </source>
</evidence>
<gene>
    <name evidence="4" type="ORF">ALTATR162_LOCUS10754</name>
    <name evidence="3" type="ORF">ALTATR162_LOCUS7992</name>
</gene>
<feature type="compositionally biased region" description="Polar residues" evidence="1">
    <location>
        <begin position="256"/>
        <end position="266"/>
    </location>
</feature>
<feature type="transmembrane region" description="Helical" evidence="2">
    <location>
        <begin position="83"/>
        <end position="107"/>
    </location>
</feature>
<feature type="transmembrane region" description="Helical" evidence="2">
    <location>
        <begin position="21"/>
        <end position="41"/>
    </location>
</feature>
<evidence type="ECO:0000256" key="1">
    <source>
        <dbReference type="SAM" id="MobiDB-lite"/>
    </source>
</evidence>
<feature type="region of interest" description="Disordered" evidence="1">
    <location>
        <begin position="150"/>
        <end position="266"/>
    </location>
</feature>
<evidence type="ECO:0000256" key="2">
    <source>
        <dbReference type="SAM" id="Phobius"/>
    </source>
</evidence>
<reference evidence="3" key="1">
    <citation type="submission" date="2021-05" db="EMBL/GenBank/DDBJ databases">
        <authorList>
            <person name="Stam R."/>
        </authorList>
    </citation>
    <scope>NUCLEOTIDE SEQUENCE</scope>
    <source>
        <strain evidence="3">CS162</strain>
    </source>
</reference>
<organism evidence="3 5">
    <name type="scientific">Alternaria atra</name>
    <dbReference type="NCBI Taxonomy" id="119953"/>
    <lineage>
        <taxon>Eukaryota</taxon>
        <taxon>Fungi</taxon>
        <taxon>Dikarya</taxon>
        <taxon>Ascomycota</taxon>
        <taxon>Pezizomycotina</taxon>
        <taxon>Dothideomycetes</taxon>
        <taxon>Pleosporomycetidae</taxon>
        <taxon>Pleosporales</taxon>
        <taxon>Pleosporineae</taxon>
        <taxon>Pleosporaceae</taxon>
        <taxon>Alternaria</taxon>
        <taxon>Alternaria sect. Ulocladioides</taxon>
    </lineage>
</organism>
<feature type="compositionally biased region" description="Basic and acidic residues" evidence="1">
    <location>
        <begin position="231"/>
        <end position="250"/>
    </location>
</feature>
<keyword evidence="2" id="KW-0472">Membrane</keyword>
<feature type="compositionally biased region" description="Basic residues" evidence="1">
    <location>
        <begin position="155"/>
        <end position="164"/>
    </location>
</feature>
<dbReference type="RefSeq" id="XP_043174327.1">
    <property type="nucleotide sequence ID" value="XM_043318392.1"/>
</dbReference>
<keyword evidence="5" id="KW-1185">Reference proteome</keyword>
<feature type="transmembrane region" description="Helical" evidence="2">
    <location>
        <begin position="53"/>
        <end position="71"/>
    </location>
</feature>
<keyword evidence="2" id="KW-1133">Transmembrane helix</keyword>
<accession>A0A8J2IFK4</accession>